<gene>
    <name evidence="1" type="ORF">HPB47_009371</name>
</gene>
<proteinExistence type="predicted"/>
<reference evidence="1 2" key="1">
    <citation type="journal article" date="2020" name="Cell">
        <title>Large-Scale Comparative Analyses of Tick Genomes Elucidate Their Genetic Diversity and Vector Capacities.</title>
        <authorList>
            <consortium name="Tick Genome and Microbiome Consortium (TIGMIC)"/>
            <person name="Jia N."/>
            <person name="Wang J."/>
            <person name="Shi W."/>
            <person name="Du L."/>
            <person name="Sun Y."/>
            <person name="Zhan W."/>
            <person name="Jiang J.F."/>
            <person name="Wang Q."/>
            <person name="Zhang B."/>
            <person name="Ji P."/>
            <person name="Bell-Sakyi L."/>
            <person name="Cui X.M."/>
            <person name="Yuan T.T."/>
            <person name="Jiang B.G."/>
            <person name="Yang W.F."/>
            <person name="Lam T.T."/>
            <person name="Chang Q.C."/>
            <person name="Ding S.J."/>
            <person name="Wang X.J."/>
            <person name="Zhu J.G."/>
            <person name="Ruan X.D."/>
            <person name="Zhao L."/>
            <person name="Wei J.T."/>
            <person name="Ye R.Z."/>
            <person name="Que T.C."/>
            <person name="Du C.H."/>
            <person name="Zhou Y.H."/>
            <person name="Cheng J.X."/>
            <person name="Dai P.F."/>
            <person name="Guo W.B."/>
            <person name="Han X.H."/>
            <person name="Huang E.J."/>
            <person name="Li L.F."/>
            <person name="Wei W."/>
            <person name="Gao Y.C."/>
            <person name="Liu J.Z."/>
            <person name="Shao H.Z."/>
            <person name="Wang X."/>
            <person name="Wang C.C."/>
            <person name="Yang T.C."/>
            <person name="Huo Q.B."/>
            <person name="Li W."/>
            <person name="Chen H.Y."/>
            <person name="Chen S.E."/>
            <person name="Zhou L.G."/>
            <person name="Ni X.B."/>
            <person name="Tian J.H."/>
            <person name="Sheng Y."/>
            <person name="Liu T."/>
            <person name="Pan Y.S."/>
            <person name="Xia L.Y."/>
            <person name="Li J."/>
            <person name="Zhao F."/>
            <person name="Cao W.C."/>
        </authorList>
    </citation>
    <scope>NUCLEOTIDE SEQUENCE [LARGE SCALE GENOMIC DNA]</scope>
    <source>
        <strain evidence="1">Iper-2018</strain>
    </source>
</reference>
<dbReference type="Proteomes" id="UP000805193">
    <property type="component" value="Unassembled WGS sequence"/>
</dbReference>
<name>A0AC60P2A4_IXOPE</name>
<evidence type="ECO:0000313" key="1">
    <source>
        <dbReference type="EMBL" id="KAG0413493.1"/>
    </source>
</evidence>
<feature type="non-terminal residue" evidence="1">
    <location>
        <position position="1"/>
    </location>
</feature>
<organism evidence="1 2">
    <name type="scientific">Ixodes persulcatus</name>
    <name type="common">Taiga tick</name>
    <dbReference type="NCBI Taxonomy" id="34615"/>
    <lineage>
        <taxon>Eukaryota</taxon>
        <taxon>Metazoa</taxon>
        <taxon>Ecdysozoa</taxon>
        <taxon>Arthropoda</taxon>
        <taxon>Chelicerata</taxon>
        <taxon>Arachnida</taxon>
        <taxon>Acari</taxon>
        <taxon>Parasitiformes</taxon>
        <taxon>Ixodida</taxon>
        <taxon>Ixodoidea</taxon>
        <taxon>Ixodidae</taxon>
        <taxon>Ixodinae</taxon>
        <taxon>Ixodes</taxon>
    </lineage>
</organism>
<evidence type="ECO:0000313" key="2">
    <source>
        <dbReference type="Proteomes" id="UP000805193"/>
    </source>
</evidence>
<keyword evidence="2" id="KW-1185">Reference proteome</keyword>
<protein>
    <submittedName>
        <fullName evidence="1">Uncharacterized protein</fullName>
    </submittedName>
</protein>
<comment type="caution">
    <text evidence="1">The sequence shown here is derived from an EMBL/GenBank/DDBJ whole genome shotgun (WGS) entry which is preliminary data.</text>
</comment>
<sequence length="91" mass="9821">PAAFEAGEREAATPLPPPRRRQFTDARARQGFLCIVETRRTPRFRLVNNRIGTTTVGWALSGAPADGLSAWRSSGAGTKGSPCERASREPV</sequence>
<feature type="non-terminal residue" evidence="1">
    <location>
        <position position="91"/>
    </location>
</feature>
<accession>A0AC60P2A4</accession>
<dbReference type="EMBL" id="JABSTQ010011253">
    <property type="protein sequence ID" value="KAG0413493.1"/>
    <property type="molecule type" value="Genomic_DNA"/>
</dbReference>